<dbReference type="STRING" id="85681.V4S689"/>
<dbReference type="Gramene" id="ESR42978">
    <property type="protein sequence ID" value="ESR42978"/>
    <property type="gene ID" value="CICLE_v10013286mg"/>
</dbReference>
<sequence length="68" mass="7453">MEGDLVELANVDTRENCMRGYTFLLDSSIKYKYGDKLQSLLEVSGAKSLSIQSFCPSSQVGDSCSSHI</sequence>
<name>V4S689_CITCL</name>
<keyword evidence="2" id="KW-1185">Reference proteome</keyword>
<organism evidence="1 2">
    <name type="scientific">Citrus clementina</name>
    <name type="common">Clementine</name>
    <name type="synonym">Citrus deliciosa x Citrus sinensis</name>
    <dbReference type="NCBI Taxonomy" id="85681"/>
    <lineage>
        <taxon>Eukaryota</taxon>
        <taxon>Viridiplantae</taxon>
        <taxon>Streptophyta</taxon>
        <taxon>Embryophyta</taxon>
        <taxon>Tracheophyta</taxon>
        <taxon>Spermatophyta</taxon>
        <taxon>Magnoliopsida</taxon>
        <taxon>eudicotyledons</taxon>
        <taxon>Gunneridae</taxon>
        <taxon>Pentapetalae</taxon>
        <taxon>rosids</taxon>
        <taxon>malvids</taxon>
        <taxon>Sapindales</taxon>
        <taxon>Rutaceae</taxon>
        <taxon>Aurantioideae</taxon>
        <taxon>Citrus</taxon>
    </lineage>
</organism>
<protein>
    <submittedName>
        <fullName evidence="1">Uncharacterized protein</fullName>
    </submittedName>
</protein>
<dbReference type="KEGG" id="cic:CICLE_v10013286mg"/>
<dbReference type="InParanoid" id="V4S689"/>
<gene>
    <name evidence="1" type="ORF">CICLE_v10013286mg</name>
</gene>
<dbReference type="EMBL" id="KI536861">
    <property type="protein sequence ID" value="ESR42978.1"/>
    <property type="molecule type" value="Genomic_DNA"/>
</dbReference>
<evidence type="ECO:0000313" key="1">
    <source>
        <dbReference type="EMBL" id="ESR42978.1"/>
    </source>
</evidence>
<dbReference type="AlphaFoldDB" id="V4S689"/>
<accession>V4S689</accession>
<proteinExistence type="predicted"/>
<dbReference type="Proteomes" id="UP000030687">
    <property type="component" value="Unassembled WGS sequence"/>
</dbReference>
<reference evidence="1 2" key="1">
    <citation type="submission" date="2013-10" db="EMBL/GenBank/DDBJ databases">
        <authorList>
            <consortium name="International Citrus Genome Consortium"/>
            <person name="Jenkins J."/>
            <person name="Schmutz J."/>
            <person name="Prochnik S."/>
            <person name="Rokhsar D."/>
            <person name="Gmitter F."/>
            <person name="Ollitrault P."/>
            <person name="Machado M."/>
            <person name="Talon M."/>
            <person name="Wincker P."/>
            <person name="Jaillon O."/>
            <person name="Morgante M."/>
        </authorList>
    </citation>
    <scope>NUCLEOTIDE SEQUENCE</scope>
    <source>
        <strain evidence="2">cv. Clemenules</strain>
    </source>
</reference>
<evidence type="ECO:0000313" key="2">
    <source>
        <dbReference type="Proteomes" id="UP000030687"/>
    </source>
</evidence>